<evidence type="ECO:0000256" key="11">
    <source>
        <dbReference type="RuleBase" id="RU367020"/>
    </source>
</evidence>
<dbReference type="GO" id="GO:0007283">
    <property type="term" value="P:spermatogenesis"/>
    <property type="evidence" value="ECO:0007669"/>
    <property type="project" value="UniProtKB-KW"/>
</dbReference>
<keyword evidence="7" id="KW-0744">Spermatogenesis</keyword>
<evidence type="ECO:0000256" key="4">
    <source>
        <dbReference type="ARBA" id="ARBA00022737"/>
    </source>
</evidence>
<dbReference type="Proteomes" id="UP001460270">
    <property type="component" value="Unassembled WGS sequence"/>
</dbReference>
<evidence type="ECO:0000256" key="5">
    <source>
        <dbReference type="ARBA" id="ARBA00022782"/>
    </source>
</evidence>
<dbReference type="Gene3D" id="1.25.40.10">
    <property type="entry name" value="Tetratricopeptide repeat domain"/>
    <property type="match status" value="1"/>
</dbReference>
<dbReference type="GO" id="GO:0019894">
    <property type="term" value="F:kinesin binding"/>
    <property type="evidence" value="ECO:0007669"/>
    <property type="project" value="TreeGrafter"/>
</dbReference>
<dbReference type="PANTHER" id="PTHR45783:SF1">
    <property type="entry name" value="KINESIN LIGHT CHAIN 3"/>
    <property type="match status" value="1"/>
</dbReference>
<keyword evidence="4" id="KW-0677">Repeat</keyword>
<gene>
    <name evidence="14" type="ORF">WMY93_028174</name>
</gene>
<keyword evidence="11" id="KW-0505">Motor protein</keyword>
<evidence type="ECO:0000256" key="10">
    <source>
        <dbReference type="ARBA" id="ARBA00046448"/>
    </source>
</evidence>
<evidence type="ECO:0000256" key="7">
    <source>
        <dbReference type="ARBA" id="ARBA00022871"/>
    </source>
</evidence>
<evidence type="ECO:0000256" key="12">
    <source>
        <dbReference type="SAM" id="Coils"/>
    </source>
</evidence>
<dbReference type="PRINTS" id="PR00381">
    <property type="entry name" value="KINESINLIGHT"/>
</dbReference>
<dbReference type="EMBL" id="JBBPFD010000021">
    <property type="protein sequence ID" value="KAK7882000.1"/>
    <property type="molecule type" value="Genomic_DNA"/>
</dbReference>
<reference evidence="15" key="1">
    <citation type="submission" date="2024-04" db="EMBL/GenBank/DDBJ databases">
        <title>Salinicola lusitanus LLJ914,a marine bacterium isolated from the Okinawa Trough.</title>
        <authorList>
            <person name="Li J."/>
        </authorList>
    </citation>
    <scope>NUCLEOTIDE SEQUENCE [LARGE SCALE GENOMIC DNA]</scope>
</reference>
<dbReference type="AlphaFoldDB" id="A0AAW0MPI0"/>
<dbReference type="GO" id="GO:0005739">
    <property type="term" value="C:mitochondrion"/>
    <property type="evidence" value="ECO:0007669"/>
    <property type="project" value="UniProtKB-SubCell"/>
</dbReference>
<keyword evidence="8" id="KW-0496">Mitochondrion</keyword>
<keyword evidence="12" id="KW-0175">Coiled coil</keyword>
<evidence type="ECO:0000256" key="13">
    <source>
        <dbReference type="SAM" id="MobiDB-lite"/>
    </source>
</evidence>
<evidence type="ECO:0000256" key="3">
    <source>
        <dbReference type="ARBA" id="ARBA00022553"/>
    </source>
</evidence>
<keyword evidence="11" id="KW-0493">Microtubule</keyword>
<keyword evidence="6" id="KW-0802">TPR repeat</keyword>
<feature type="coiled-coil region" evidence="12">
    <location>
        <begin position="329"/>
        <end position="412"/>
    </location>
</feature>
<dbReference type="GO" id="GO:0005874">
    <property type="term" value="C:microtubule"/>
    <property type="evidence" value="ECO:0007669"/>
    <property type="project" value="UniProtKB-UniRule"/>
</dbReference>
<dbReference type="GO" id="GO:0005871">
    <property type="term" value="C:kinesin complex"/>
    <property type="evidence" value="ECO:0007669"/>
    <property type="project" value="UniProtKB-UniRule"/>
</dbReference>
<organism evidence="14 15">
    <name type="scientific">Mugilogobius chulae</name>
    <name type="common">yellowstripe goby</name>
    <dbReference type="NCBI Taxonomy" id="88201"/>
    <lineage>
        <taxon>Eukaryota</taxon>
        <taxon>Metazoa</taxon>
        <taxon>Chordata</taxon>
        <taxon>Craniata</taxon>
        <taxon>Vertebrata</taxon>
        <taxon>Euteleostomi</taxon>
        <taxon>Actinopterygii</taxon>
        <taxon>Neopterygii</taxon>
        <taxon>Teleostei</taxon>
        <taxon>Neoteleostei</taxon>
        <taxon>Acanthomorphata</taxon>
        <taxon>Gobiaria</taxon>
        <taxon>Gobiiformes</taxon>
        <taxon>Gobioidei</taxon>
        <taxon>Gobiidae</taxon>
        <taxon>Gobionellinae</taxon>
        <taxon>Mugilogobius</taxon>
    </lineage>
</organism>
<dbReference type="InterPro" id="IPR011990">
    <property type="entry name" value="TPR-like_helical_dom_sf"/>
</dbReference>
<evidence type="ECO:0000313" key="14">
    <source>
        <dbReference type="EMBL" id="KAK7882000.1"/>
    </source>
</evidence>
<evidence type="ECO:0000256" key="9">
    <source>
        <dbReference type="ARBA" id="ARBA00045520"/>
    </source>
</evidence>
<comment type="similarity">
    <text evidence="11">Belongs to the kinesin light chain family.</text>
</comment>
<dbReference type="PANTHER" id="PTHR45783">
    <property type="entry name" value="KINESIN LIGHT CHAIN"/>
    <property type="match status" value="1"/>
</dbReference>
<evidence type="ECO:0000313" key="15">
    <source>
        <dbReference type="Proteomes" id="UP001460270"/>
    </source>
</evidence>
<evidence type="ECO:0000256" key="1">
    <source>
        <dbReference type="ARBA" id="ARBA00004173"/>
    </source>
</evidence>
<comment type="caution">
    <text evidence="14">The sequence shown here is derived from an EMBL/GenBank/DDBJ whole genome shotgun (WGS) entry which is preliminary data.</text>
</comment>
<dbReference type="GO" id="GO:0007018">
    <property type="term" value="P:microtubule-based movement"/>
    <property type="evidence" value="ECO:0007669"/>
    <property type="project" value="TreeGrafter"/>
</dbReference>
<dbReference type="GO" id="GO:0030154">
    <property type="term" value="P:cell differentiation"/>
    <property type="evidence" value="ECO:0007669"/>
    <property type="project" value="UniProtKB-KW"/>
</dbReference>
<keyword evidence="15" id="KW-1185">Reference proteome</keyword>
<feature type="region of interest" description="Disordered" evidence="13">
    <location>
        <begin position="268"/>
        <end position="296"/>
    </location>
</feature>
<dbReference type="InterPro" id="IPR002151">
    <property type="entry name" value="Kinesin_light"/>
</dbReference>
<evidence type="ECO:0000256" key="2">
    <source>
        <dbReference type="ARBA" id="ARBA00022490"/>
    </source>
</evidence>
<comment type="function">
    <text evidence="9">Kinesin is a microtubule-associated force-producing protein that may play a role in organelle transport. Plays a role during spermiogenesis in the development of the sperm tail midpiece and in the normal function of spermatozoa. May play a role in the formation of the mitochondrial sheath formation in the developing spermatid midpiece.</text>
</comment>
<keyword evidence="5" id="KW-0221">Differentiation</keyword>
<comment type="subunit">
    <text evidence="11">Oligomeric complex composed of two heavy chains and two light chains.</text>
</comment>
<accession>A0AAW0MPI0</accession>
<keyword evidence="3" id="KW-0597">Phosphoprotein</keyword>
<proteinExistence type="inferred from homology"/>
<name>A0AAW0MPI0_9GOBI</name>
<comment type="subunit">
    <text evidence="10">Oligomer composed of two heavy chains and two light chains. Associates with microtubulin in an ATP-dependent manner. Interacts with KIF5C. Interacts with ODF1. Interacts with LRGUK. Interacts with VDAC2.</text>
</comment>
<evidence type="ECO:0000256" key="8">
    <source>
        <dbReference type="ARBA" id="ARBA00023128"/>
    </source>
</evidence>
<protein>
    <recommendedName>
        <fullName evidence="11">Kinesin light chain</fullName>
    </recommendedName>
</protein>
<comment type="subcellular location">
    <subcellularLocation>
        <location evidence="11">Cytoplasm</location>
        <location evidence="11">Cytoskeleton</location>
    </subcellularLocation>
    <subcellularLocation>
        <location evidence="1">Mitochondrion</location>
    </subcellularLocation>
</comment>
<keyword evidence="11" id="KW-0206">Cytoskeleton</keyword>
<sequence>MKTGFQKGLRMYACSVHQTLESGVFSEPRECSVGLGSVQWVLGVFSEPRECSVSLGSVQWVLGVFSGSRECSVSLGSVQWVWECSVGLGVFSEPRECSVGLRSVQWASGVFSGPQECSVGLRSVQTNMLRLWRSSSGQHVTTVAVFIRPTSYDCGGLHQANMLRLWRSSSDQHVTTVAVFIRPTCYDWWWSSSDQHVIDCGGLHQANMLRLWRSSSDQHVTTVAVFITPTTVKNSGGGSDSPQQVLVVYLGVSDGPEVSERLQQRYRSAPRGCGNHTRETHGTARGGRRQVSGEDRDQTGLIRAASVVSGVMLSADDILSSTQQVISGLEALRGENHSLLLSLQQALEQQPCQEAMVVALSAHLNSVEAEKQKLRAQVRRLCQENQWLRDQVAGAQQKLQETEQDLVTLEENNHHLLFMSSIRKYDQEGGAAVHGVHRIHRVHSSGDMEAQGGYEIPVRLRTLHNLVVQYASQGRYEVAVPLCKQVRDKRPHVLLCPTALSMCPTASSTCVLPLCPCVLLLHPHVSYCSVHVSLLLLHMSCFIYMCLLLHLHVSTAPSTRVLLLHLHVSY</sequence>
<comment type="function">
    <text evidence="11">Kinesin is a microtubule-associated force-producing protein that play a role in organelle transport.</text>
</comment>
<keyword evidence="2 11" id="KW-0963">Cytoplasm</keyword>
<evidence type="ECO:0000256" key="6">
    <source>
        <dbReference type="ARBA" id="ARBA00022803"/>
    </source>
</evidence>